<dbReference type="Proteomes" id="UP000516437">
    <property type="component" value="Chromosome 1"/>
</dbReference>
<proteinExistence type="predicted"/>
<dbReference type="EMBL" id="RXIC02000019">
    <property type="protein sequence ID" value="KAB1227045.1"/>
    <property type="molecule type" value="Genomic_DNA"/>
</dbReference>
<name>A0A6A1WNY4_9ROSI</name>
<evidence type="ECO:0000256" key="1">
    <source>
        <dbReference type="SAM" id="MobiDB-lite"/>
    </source>
</evidence>
<accession>A0A6A1WNY4</accession>
<dbReference type="AlphaFoldDB" id="A0A6A1WNY4"/>
<evidence type="ECO:0000313" key="3">
    <source>
        <dbReference type="Proteomes" id="UP000516437"/>
    </source>
</evidence>
<reference evidence="2 3" key="1">
    <citation type="journal article" date="2019" name="Plant Biotechnol. J.">
        <title>The red bayberry genome and genetic basis of sex determination.</title>
        <authorList>
            <person name="Jia H.M."/>
            <person name="Jia H.J."/>
            <person name="Cai Q.L."/>
            <person name="Wang Y."/>
            <person name="Zhao H.B."/>
            <person name="Yang W.F."/>
            <person name="Wang G.Y."/>
            <person name="Li Y.H."/>
            <person name="Zhan D.L."/>
            <person name="Shen Y.T."/>
            <person name="Niu Q.F."/>
            <person name="Chang L."/>
            <person name="Qiu J."/>
            <person name="Zhao L."/>
            <person name="Xie H.B."/>
            <person name="Fu W.Y."/>
            <person name="Jin J."/>
            <person name="Li X.W."/>
            <person name="Jiao Y."/>
            <person name="Zhou C.C."/>
            <person name="Tu T."/>
            <person name="Chai C.Y."/>
            <person name="Gao J.L."/>
            <person name="Fan L.J."/>
            <person name="van de Weg E."/>
            <person name="Wang J.Y."/>
            <person name="Gao Z.S."/>
        </authorList>
    </citation>
    <scope>NUCLEOTIDE SEQUENCE [LARGE SCALE GENOMIC DNA]</scope>
    <source>
        <tissue evidence="2">Leaves</tissue>
    </source>
</reference>
<sequence length="117" mass="13236">MGSTSEQMISDVELKDLFRKAMKGELVEVVEKYKSDPRAHKAKITKSGDTALHIAVSDGTFVDELKEEQYDNDYQPTDQSSNEEKNRNFPENYTACLDFFLPVIHGVRNGLHGNVAR</sequence>
<comment type="caution">
    <text evidence="2">The sequence shown here is derived from an EMBL/GenBank/DDBJ whole genome shotgun (WGS) entry which is preliminary data.</text>
</comment>
<protein>
    <submittedName>
        <fullName evidence="2">Uncharacterized protein</fullName>
    </submittedName>
</protein>
<organism evidence="2 3">
    <name type="scientific">Morella rubra</name>
    <name type="common">Chinese bayberry</name>
    <dbReference type="NCBI Taxonomy" id="262757"/>
    <lineage>
        <taxon>Eukaryota</taxon>
        <taxon>Viridiplantae</taxon>
        <taxon>Streptophyta</taxon>
        <taxon>Embryophyta</taxon>
        <taxon>Tracheophyta</taxon>
        <taxon>Spermatophyta</taxon>
        <taxon>Magnoliopsida</taxon>
        <taxon>eudicotyledons</taxon>
        <taxon>Gunneridae</taxon>
        <taxon>Pentapetalae</taxon>
        <taxon>rosids</taxon>
        <taxon>fabids</taxon>
        <taxon>Fagales</taxon>
        <taxon>Myricaceae</taxon>
        <taxon>Morella</taxon>
    </lineage>
</organism>
<keyword evidence="3" id="KW-1185">Reference proteome</keyword>
<feature type="region of interest" description="Disordered" evidence="1">
    <location>
        <begin position="65"/>
        <end position="88"/>
    </location>
</feature>
<gene>
    <name evidence="2" type="ORF">CJ030_MR1G014933</name>
</gene>
<evidence type="ECO:0000313" key="2">
    <source>
        <dbReference type="EMBL" id="KAB1227045.1"/>
    </source>
</evidence>
<dbReference type="OrthoDB" id="1930691at2759"/>